<evidence type="ECO:0000313" key="3">
    <source>
        <dbReference type="Proteomes" id="UP000186744"/>
    </source>
</evidence>
<reference evidence="3" key="1">
    <citation type="submission" date="2017-01" db="EMBL/GenBank/DDBJ databases">
        <authorList>
            <person name="Varghese N."/>
            <person name="Submissions S."/>
        </authorList>
    </citation>
    <scope>NUCLEOTIDE SEQUENCE [LARGE SCALE GENOMIC DNA]</scope>
    <source>
        <strain evidence="3">DSM 18017</strain>
    </source>
</reference>
<dbReference type="Proteomes" id="UP000186744">
    <property type="component" value="Unassembled WGS sequence"/>
</dbReference>
<feature type="compositionally biased region" description="Polar residues" evidence="1">
    <location>
        <begin position="327"/>
        <end position="341"/>
    </location>
</feature>
<dbReference type="InterPro" id="IPR050570">
    <property type="entry name" value="Cell_wall_metabolism_enzyme"/>
</dbReference>
<dbReference type="SUPFAM" id="SSF53955">
    <property type="entry name" value="Lysozyme-like"/>
    <property type="match status" value="1"/>
</dbReference>
<dbReference type="OrthoDB" id="961266at2"/>
<sequence>MSKQGIYKISGNTKPKVGELATYKIDEWYPATPIQKRNPALVTWHLFKKVNGKFVPTNIKKVGVSSFTFNTNAYKDTFRVEAYLHSPEERAPMALEVQPQPNDVPKINKVELKYIDDTPGTVFSFTEKLVAEASCMNLEGQYLMFTLWEDDATDSGHNNSNQSIDNKRAKVINGTARAEFMLTKALMRKAMEGEINPQQMEFYVTVEYYAHKKHATNNVNINTPTELRTPAGQPQPQQPAPQPQQPAPPPPQQPQQPQQPTPSPNPIPVPDPVSAHGQAHNTQPATPPPSGGVSPTTVNPVKIEELLDAYFAKKEYTKQTGEEDGTHTYTFGGSKSGNKTSTAEEKNKVAQTILNKIKDSLKAQKKYTTLEIIAASLTAQAYGKDTTNEKTVTFKTFKLGADFKKVDSAPLDDKLYLVARTMLLEGKQVTISIKEKDGLIKGIPDSLLPVLEITEEQMEQKAPAGQAVPGTEKTVFTGTVKDNIVKIPIHLRPKSEDELKQWKDKISKGKEDGTYTYTFGSTTNITNETQKASIAKVILANAQKGNAKNPKIENGKTSSEEEIKKVLEIKNYSEGNTITFKLLKKVPEFLYLHAKAQGEKQHDKEFLKKEGAYFQIGGGKCPRCSVLTREEIQGVFPSLSDENIIEEMINSFNKYCEAFKVSTCTLKAHFFAQAKQESGDKLTPAFKGESMDFTVKGLKNTGFLNVSSRHLFGRKTGIQMAEELGRPTSSSPSLTLEQQIKVANFVYGLDPKAATLGNKAPANNQSLSENDNEGWRYRGRGMLQITGKENYTKIEKHVNEVLKSNVLNIKDGRRSTEVFTLTEALLTGLGDWHMHNMYVPAEAGVTKEACLGVIRIINSATKSKTKRIAHLIGGTWYKNDDEKEESYKIEFKDSMASIFRVSECQLHNKTSPENSSKWHDPVDNPKRTKYNSYGNIKPVNGAYGDVRGNYSKYHSGLDLFALPYIKDEFEGTPVYACLDGEVVESTPGNTAGQTIRIKIDNVKDLLEQEKIVNYKLEFSRGEEMGINIKETDDVYFIYMHLSKRLVHSGKVTAGTLIGYSGVSGSIANDIPSPHLHLEIATVMNAYGTGKTKRTNPARFIKLNSYNTSDQDNAANYKYKQDGTKTRWNPQKEDQRNL</sequence>
<evidence type="ECO:0000313" key="2">
    <source>
        <dbReference type="EMBL" id="SIT14122.1"/>
    </source>
</evidence>
<dbReference type="InterPro" id="IPR023346">
    <property type="entry name" value="Lysozyme-like_dom_sf"/>
</dbReference>
<name>A0A1N7PU92_9FLAO</name>
<accession>A0A1N7PU92</accession>
<proteinExistence type="predicted"/>
<dbReference type="RefSeq" id="WP_076553067.1">
    <property type="nucleotide sequence ID" value="NZ_FTOL01000006.1"/>
</dbReference>
<dbReference type="Gene3D" id="1.10.530.10">
    <property type="match status" value="1"/>
</dbReference>
<dbReference type="STRING" id="373668.SAMN05421786_106195"/>
<dbReference type="CDD" id="cd12797">
    <property type="entry name" value="M23_peptidase"/>
    <property type="match status" value="1"/>
</dbReference>
<dbReference type="GO" id="GO:0004222">
    <property type="term" value="F:metalloendopeptidase activity"/>
    <property type="evidence" value="ECO:0007669"/>
    <property type="project" value="TreeGrafter"/>
</dbReference>
<dbReference type="AlphaFoldDB" id="A0A1N7PU92"/>
<protein>
    <submittedName>
        <fullName evidence="2">Peptidase family M23</fullName>
    </submittedName>
</protein>
<feature type="compositionally biased region" description="Polar residues" evidence="1">
    <location>
        <begin position="217"/>
        <end position="226"/>
    </location>
</feature>
<dbReference type="SUPFAM" id="SSF51261">
    <property type="entry name" value="Duplicated hybrid motif"/>
    <property type="match status" value="2"/>
</dbReference>
<dbReference type="PANTHER" id="PTHR21666:SF270">
    <property type="entry name" value="MUREIN HYDROLASE ACTIVATOR ENVC"/>
    <property type="match status" value="1"/>
</dbReference>
<dbReference type="PANTHER" id="PTHR21666">
    <property type="entry name" value="PEPTIDASE-RELATED"/>
    <property type="match status" value="1"/>
</dbReference>
<dbReference type="SUPFAM" id="SSF81995">
    <property type="entry name" value="beta-sandwich domain of Sec23/24"/>
    <property type="match status" value="1"/>
</dbReference>
<feature type="region of interest" description="Disordered" evidence="1">
    <location>
        <begin position="217"/>
        <end position="298"/>
    </location>
</feature>
<dbReference type="EMBL" id="FTOL01000006">
    <property type="protein sequence ID" value="SIT14122.1"/>
    <property type="molecule type" value="Genomic_DNA"/>
</dbReference>
<feature type="compositionally biased region" description="Pro residues" evidence="1">
    <location>
        <begin position="236"/>
        <end position="271"/>
    </location>
</feature>
<keyword evidence="3" id="KW-1185">Reference proteome</keyword>
<feature type="region of interest" description="Disordered" evidence="1">
    <location>
        <begin position="320"/>
        <end position="344"/>
    </location>
</feature>
<organism evidence="2 3">
    <name type="scientific">Chryseobacterium ureilyticum</name>
    <dbReference type="NCBI Taxonomy" id="373668"/>
    <lineage>
        <taxon>Bacteria</taxon>
        <taxon>Pseudomonadati</taxon>
        <taxon>Bacteroidota</taxon>
        <taxon>Flavobacteriia</taxon>
        <taxon>Flavobacteriales</taxon>
        <taxon>Weeksellaceae</taxon>
        <taxon>Chryseobacterium group</taxon>
        <taxon>Chryseobacterium</taxon>
    </lineage>
</organism>
<dbReference type="Gene3D" id="2.70.70.10">
    <property type="entry name" value="Glucose Permease (Domain IIA)"/>
    <property type="match status" value="1"/>
</dbReference>
<gene>
    <name evidence="2" type="ORF">SAMN05421786_106195</name>
</gene>
<feature type="compositionally biased region" description="Basic and acidic residues" evidence="1">
    <location>
        <begin position="1118"/>
        <end position="1137"/>
    </location>
</feature>
<feature type="region of interest" description="Disordered" evidence="1">
    <location>
        <begin position="1111"/>
        <end position="1137"/>
    </location>
</feature>
<dbReference type="InterPro" id="IPR011055">
    <property type="entry name" value="Dup_hybrid_motif"/>
</dbReference>
<evidence type="ECO:0000256" key="1">
    <source>
        <dbReference type="SAM" id="MobiDB-lite"/>
    </source>
</evidence>